<dbReference type="AlphaFoldDB" id="A0A6N8HDY0"/>
<accession>A0A6N8HDY0</accession>
<keyword evidence="1" id="KW-0732">Signal</keyword>
<comment type="caution">
    <text evidence="2">The sequence shown here is derived from an EMBL/GenBank/DDBJ whole genome shotgun (WGS) entry which is preliminary data.</text>
</comment>
<sequence length="200" mass="22857">MRNIIIGGALLLCLMAKAQGCSKENAVAFQEKMNKEYANPDESPLTKEDIKTFKSLDFYPIDTNFCVDARLVTTPNEKPFYMQTTTSRKPRYRKYGELHFTLKGKEVKLDVFQSMDMMKMEEYKDYLFLPFTDLTSGNGSYGGGRYVDLKIPAGNTLTIDFNTAYNPYCAYNHSFSCPVPPEQNDILVEIKAGVKEYKKH</sequence>
<dbReference type="Pfam" id="PF07920">
    <property type="entry name" value="DUF1684"/>
    <property type="match status" value="1"/>
</dbReference>
<dbReference type="PANTHER" id="PTHR41913">
    <property type="entry name" value="DUF1684 DOMAIN-CONTAINING PROTEIN"/>
    <property type="match status" value="1"/>
</dbReference>
<dbReference type="PANTHER" id="PTHR41913:SF1">
    <property type="entry name" value="DUF1684 DOMAIN-CONTAINING PROTEIN"/>
    <property type="match status" value="1"/>
</dbReference>
<evidence type="ECO:0000313" key="2">
    <source>
        <dbReference type="EMBL" id="MUV02968.1"/>
    </source>
</evidence>
<organism evidence="2 3">
    <name type="scientific">Flavobacterium rakeshii</name>
    <dbReference type="NCBI Taxonomy" id="1038845"/>
    <lineage>
        <taxon>Bacteria</taxon>
        <taxon>Pseudomonadati</taxon>
        <taxon>Bacteroidota</taxon>
        <taxon>Flavobacteriia</taxon>
        <taxon>Flavobacteriales</taxon>
        <taxon>Flavobacteriaceae</taxon>
        <taxon>Flavobacterium</taxon>
    </lineage>
</organism>
<dbReference type="Proteomes" id="UP000433945">
    <property type="component" value="Unassembled WGS sequence"/>
</dbReference>
<protein>
    <submittedName>
        <fullName evidence="2">DUF1684 domain-containing protein</fullName>
    </submittedName>
</protein>
<keyword evidence="3" id="KW-1185">Reference proteome</keyword>
<feature type="chain" id="PRO_5026872365" evidence="1">
    <location>
        <begin position="19"/>
        <end position="200"/>
    </location>
</feature>
<reference evidence="2 3" key="1">
    <citation type="submission" date="2019-12" db="EMBL/GenBank/DDBJ databases">
        <authorList>
            <person name="Sun J.-Q."/>
        </authorList>
    </citation>
    <scope>NUCLEOTIDE SEQUENCE [LARGE SCALE GENOMIC DNA]</scope>
    <source>
        <strain evidence="2 3">JCM 17928</strain>
    </source>
</reference>
<proteinExistence type="predicted"/>
<dbReference type="EMBL" id="WOWP01000013">
    <property type="protein sequence ID" value="MUV02968.1"/>
    <property type="molecule type" value="Genomic_DNA"/>
</dbReference>
<dbReference type="RefSeq" id="WP_157481921.1">
    <property type="nucleotide sequence ID" value="NZ_WOWP01000013.1"/>
</dbReference>
<dbReference type="InterPro" id="IPR012467">
    <property type="entry name" value="DUF1684"/>
</dbReference>
<gene>
    <name evidence="2" type="ORF">GN157_04525</name>
</gene>
<evidence type="ECO:0000256" key="1">
    <source>
        <dbReference type="SAM" id="SignalP"/>
    </source>
</evidence>
<evidence type="ECO:0000313" key="3">
    <source>
        <dbReference type="Proteomes" id="UP000433945"/>
    </source>
</evidence>
<name>A0A6N8HDY0_9FLAO</name>
<feature type="signal peptide" evidence="1">
    <location>
        <begin position="1"/>
        <end position="18"/>
    </location>
</feature>
<dbReference type="OrthoDB" id="5493262at2"/>